<dbReference type="EMBL" id="JACAQA010000064">
    <property type="protein sequence ID" value="NWB89456.1"/>
    <property type="molecule type" value="Genomic_DNA"/>
</dbReference>
<dbReference type="AlphaFoldDB" id="A0A7Y7WXF3"/>
<organism evidence="2 3">
    <name type="scientific">Pseudomonas gingeri</name>
    <dbReference type="NCBI Taxonomy" id="117681"/>
    <lineage>
        <taxon>Bacteria</taxon>
        <taxon>Pseudomonadati</taxon>
        <taxon>Pseudomonadota</taxon>
        <taxon>Gammaproteobacteria</taxon>
        <taxon>Pseudomonadales</taxon>
        <taxon>Pseudomonadaceae</taxon>
        <taxon>Pseudomonas</taxon>
    </lineage>
</organism>
<feature type="compositionally biased region" description="Polar residues" evidence="1">
    <location>
        <begin position="8"/>
        <end position="19"/>
    </location>
</feature>
<evidence type="ECO:0000313" key="2">
    <source>
        <dbReference type="EMBL" id="NWB89456.1"/>
    </source>
</evidence>
<dbReference type="Proteomes" id="UP000522864">
    <property type="component" value="Unassembled WGS sequence"/>
</dbReference>
<evidence type="ECO:0000256" key="1">
    <source>
        <dbReference type="SAM" id="MobiDB-lite"/>
    </source>
</evidence>
<feature type="compositionally biased region" description="Basic and acidic residues" evidence="1">
    <location>
        <begin position="20"/>
        <end position="32"/>
    </location>
</feature>
<reference evidence="2 3" key="1">
    <citation type="submission" date="2020-04" db="EMBL/GenBank/DDBJ databases">
        <title>Molecular characterization of pseudomonads from Agaricus bisporus reveal novel blotch 2 pathogens in Western Europe.</title>
        <authorList>
            <person name="Taparia T."/>
            <person name="Krijger M."/>
            <person name="Haynes E."/>
            <person name="Elpinstone J.G."/>
            <person name="Noble R."/>
            <person name="Van Der Wolf J."/>
        </authorList>
    </citation>
    <scope>NUCLEOTIDE SEQUENCE [LARGE SCALE GENOMIC DNA]</scope>
    <source>
        <strain evidence="2 3">G9001</strain>
    </source>
</reference>
<evidence type="ECO:0000313" key="3">
    <source>
        <dbReference type="Proteomes" id="UP000522864"/>
    </source>
</evidence>
<dbReference type="Gene3D" id="2.80.10.50">
    <property type="match status" value="1"/>
</dbReference>
<accession>A0A7Y7WXF3</accession>
<name>A0A7Y7WXF3_9PSED</name>
<gene>
    <name evidence="2" type="ORF">HX830_31825</name>
</gene>
<comment type="caution">
    <text evidence="2">The sequence shown here is derived from an EMBL/GenBank/DDBJ whole genome shotgun (WGS) entry which is preliminary data.</text>
</comment>
<dbReference type="SUPFAM" id="SSF50370">
    <property type="entry name" value="Ricin B-like lectins"/>
    <property type="match status" value="1"/>
</dbReference>
<dbReference type="InterPro" id="IPR035992">
    <property type="entry name" value="Ricin_B-like_lectins"/>
</dbReference>
<dbReference type="CDD" id="cd00161">
    <property type="entry name" value="beta-trefoil_Ricin-like"/>
    <property type="match status" value="1"/>
</dbReference>
<sequence length="166" mass="18868">MKKHPLTPDSTTPGQAPEQNSDRGPEDRRGPFRIYTDFDKKFCLGYRDATDCYLKTVTTGSDFFQEWMIEPWGESSCYIICAKSNLYLNGETKSALTPVRVLPDVNSLWRSWTYTEVGDGRLYFTCLKDNKILSLMLATTGAGIGVTTFIRNSSSPIANQKFYVWF</sequence>
<protein>
    <submittedName>
        <fullName evidence="2">Uncharacterized protein</fullName>
    </submittedName>
</protein>
<proteinExistence type="predicted"/>
<dbReference type="RefSeq" id="WP_152741629.1">
    <property type="nucleotide sequence ID" value="NZ_JACAQA010000064.1"/>
</dbReference>
<feature type="region of interest" description="Disordered" evidence="1">
    <location>
        <begin position="1"/>
        <end position="32"/>
    </location>
</feature>